<sequence>MARPTHLKVVEPGRTGVGPGARYPLLGAVEILPGSVEAALIDSSGRVVARESGSYPADAALSDVTAAIFAAASRCFGQTKPTGIGVAAGGLIDAHAGIISEINDVPALHGFPIAEFLSSKFAVDTFVEHRARLQVLGDRWFGWGRGESSFASVSTGETLGVGILYQGNVLAPNGGRSGAHMTVAVNGETCTCGERGCWKTLATAQWFRRRAAEFGFGRGVTLADVASAAESSDAAAAGLIRQYAENVALGLVNIQQLCAPGLFILHGEAKDGGGVFRTTIEDRLRAVDSWTSSPQPPRVQIAHIADDDVALLGGAALVLSEGLQQ</sequence>
<dbReference type="AlphaFoldDB" id="A0A7Z0A9U5"/>
<dbReference type="GO" id="GO:0004340">
    <property type="term" value="F:glucokinase activity"/>
    <property type="evidence" value="ECO:0007669"/>
    <property type="project" value="UniProtKB-EC"/>
</dbReference>
<organism evidence="2 3">
    <name type="scientific">Spelaeicoccus albus</name>
    <dbReference type="NCBI Taxonomy" id="1280376"/>
    <lineage>
        <taxon>Bacteria</taxon>
        <taxon>Bacillati</taxon>
        <taxon>Actinomycetota</taxon>
        <taxon>Actinomycetes</taxon>
        <taxon>Micrococcales</taxon>
        <taxon>Brevibacteriaceae</taxon>
        <taxon>Spelaeicoccus</taxon>
    </lineage>
</organism>
<gene>
    <name evidence="2" type="ORF">BJY26_001355</name>
</gene>
<evidence type="ECO:0000313" key="2">
    <source>
        <dbReference type="EMBL" id="NYI67049.1"/>
    </source>
</evidence>
<dbReference type="Proteomes" id="UP000539111">
    <property type="component" value="Unassembled WGS sequence"/>
</dbReference>
<name>A0A7Z0A9U5_9MICO</name>
<evidence type="ECO:0000256" key="1">
    <source>
        <dbReference type="ARBA" id="ARBA00006479"/>
    </source>
</evidence>
<evidence type="ECO:0000313" key="3">
    <source>
        <dbReference type="Proteomes" id="UP000539111"/>
    </source>
</evidence>
<dbReference type="EMBL" id="JACBZP010000001">
    <property type="protein sequence ID" value="NYI67049.1"/>
    <property type="molecule type" value="Genomic_DNA"/>
</dbReference>
<reference evidence="2 3" key="1">
    <citation type="submission" date="2020-07" db="EMBL/GenBank/DDBJ databases">
        <title>Sequencing the genomes of 1000 actinobacteria strains.</title>
        <authorList>
            <person name="Klenk H.-P."/>
        </authorList>
    </citation>
    <scope>NUCLEOTIDE SEQUENCE [LARGE SCALE GENOMIC DNA]</scope>
    <source>
        <strain evidence="2 3">DSM 26341</strain>
    </source>
</reference>
<protein>
    <submittedName>
        <fullName evidence="2">Glucokinase</fullName>
        <ecNumber evidence="2">2.7.1.2</ecNumber>
    </submittedName>
</protein>
<dbReference type="EC" id="2.7.1.2" evidence="2"/>
<comment type="caution">
    <text evidence="2">The sequence shown here is derived from an EMBL/GenBank/DDBJ whole genome shotgun (WGS) entry which is preliminary data.</text>
</comment>
<dbReference type="Gene3D" id="3.30.420.40">
    <property type="match status" value="2"/>
</dbReference>
<dbReference type="Pfam" id="PF00480">
    <property type="entry name" value="ROK"/>
    <property type="match status" value="1"/>
</dbReference>
<proteinExistence type="inferred from homology"/>
<dbReference type="SUPFAM" id="SSF53067">
    <property type="entry name" value="Actin-like ATPase domain"/>
    <property type="match status" value="1"/>
</dbReference>
<dbReference type="PANTHER" id="PTHR18964">
    <property type="entry name" value="ROK (REPRESSOR, ORF, KINASE) FAMILY"/>
    <property type="match status" value="1"/>
</dbReference>
<keyword evidence="2" id="KW-0808">Transferase</keyword>
<comment type="similarity">
    <text evidence="1">Belongs to the ROK (NagC/XylR) family.</text>
</comment>
<dbReference type="InterPro" id="IPR000600">
    <property type="entry name" value="ROK"/>
</dbReference>
<keyword evidence="2" id="KW-0418">Kinase</keyword>
<dbReference type="PANTHER" id="PTHR18964:SF169">
    <property type="entry name" value="N-ACETYLMANNOSAMINE KINASE"/>
    <property type="match status" value="1"/>
</dbReference>
<keyword evidence="3" id="KW-1185">Reference proteome</keyword>
<accession>A0A7Z0A9U5</accession>
<dbReference type="RefSeq" id="WP_179426770.1">
    <property type="nucleotide sequence ID" value="NZ_JACBZP010000001.1"/>
</dbReference>
<dbReference type="InterPro" id="IPR043129">
    <property type="entry name" value="ATPase_NBD"/>
</dbReference>